<dbReference type="Gene3D" id="1.10.357.70">
    <property type="entry name" value="Exocyst complex component Sec6, C-terminal domain"/>
    <property type="match status" value="1"/>
</dbReference>
<keyword evidence="3" id="KW-1185">Reference proteome</keyword>
<dbReference type="AlphaFoldDB" id="A0A8B7IC63"/>
<dbReference type="GO" id="GO:0006887">
    <property type="term" value="P:exocytosis"/>
    <property type="evidence" value="ECO:0007669"/>
    <property type="project" value="InterPro"/>
</dbReference>
<dbReference type="GeneID" id="106483146"/>
<dbReference type="Proteomes" id="UP001652627">
    <property type="component" value="Chromosome 4"/>
</dbReference>
<dbReference type="PANTHER" id="PTHR21292">
    <property type="entry name" value="EXOCYST COMPLEX COMPONENT SEC6-RELATED"/>
    <property type="match status" value="1"/>
</dbReference>
<reference evidence="4" key="1">
    <citation type="submission" date="2025-08" db="UniProtKB">
        <authorList>
            <consortium name="RefSeq"/>
        </authorList>
    </citation>
    <scope>IDENTIFICATION</scope>
    <source>
        <tissue evidence="4">Blood</tissue>
    </source>
</reference>
<dbReference type="Gene3D" id="1.10.357.50">
    <property type="match status" value="1"/>
</dbReference>
<gene>
    <name evidence="4" type="primary">EXOC3L4</name>
</gene>
<proteinExistence type="inferred from homology"/>
<feature type="compositionally biased region" description="Polar residues" evidence="2">
    <location>
        <begin position="10"/>
        <end position="23"/>
    </location>
</feature>
<dbReference type="KEGG" id="aam:106483146"/>
<dbReference type="GO" id="GO:0000145">
    <property type="term" value="C:exocyst"/>
    <property type="evidence" value="ECO:0007669"/>
    <property type="project" value="InterPro"/>
</dbReference>
<evidence type="ECO:0000313" key="3">
    <source>
        <dbReference type="Proteomes" id="UP001652627"/>
    </source>
</evidence>
<organism evidence="3 4">
    <name type="scientific">Apteryx mantelli</name>
    <name type="common">North Island brown kiwi</name>
    <dbReference type="NCBI Taxonomy" id="2696672"/>
    <lineage>
        <taxon>Eukaryota</taxon>
        <taxon>Metazoa</taxon>
        <taxon>Chordata</taxon>
        <taxon>Craniata</taxon>
        <taxon>Vertebrata</taxon>
        <taxon>Euteleostomi</taxon>
        <taxon>Archelosauria</taxon>
        <taxon>Archosauria</taxon>
        <taxon>Dinosauria</taxon>
        <taxon>Saurischia</taxon>
        <taxon>Theropoda</taxon>
        <taxon>Coelurosauria</taxon>
        <taxon>Aves</taxon>
        <taxon>Palaeognathae</taxon>
        <taxon>Apterygiformes</taxon>
        <taxon>Apterygidae</taxon>
        <taxon>Apteryx</taxon>
    </lineage>
</organism>
<feature type="region of interest" description="Disordered" evidence="2">
    <location>
        <begin position="1"/>
        <end position="45"/>
    </location>
</feature>
<dbReference type="InterPro" id="IPR010326">
    <property type="entry name" value="EXOC3/Sec6"/>
</dbReference>
<dbReference type="PANTHER" id="PTHR21292:SF14">
    <property type="entry name" value="EXOCYST COMPLEX COMPONENT 3-LIKE PROTEIN 4"/>
    <property type="match status" value="1"/>
</dbReference>
<sequence>MNRNKELHPTSVTSEPASPTNSTGKEKMDVASELNSPTSHSHDIGIFERGIKTMLSIRKSKQNLNKDKEKESTGTLRGMRLSFRFTKSYEQDKTTICNDMEEIGEKIELEPIKGKPLSVMEINELIQNRQLLEAFASIKHLEDEVIAERDADKYKDNPQEFARKSKDVDLLYNSITSTIQSIVVGTLEHPTVEETMLASLVTLIANEEAAHPNPSNTAGPGSDLLGTPRKWREEWREAINESARKRVMSIPMASKEEESSWLDLHLGFLRKNLSEDLLKVKFAVKKCYPEDYRVCNTYVEAFHKAIASHLQDLSQRPLEFNELYALLDWVANTYLSELLLGHPDLKPEVKTENLSLLLTPADWDKLKNNYINSVKGKIKSYFGNILKLEITEKWEKEVQPEVEENLYNSSLSLDIQTIIAEHMKASRAISRSLEMKTLELCLAELHEFIPRFGEEFMEWNTSRDSPIFAPYFAAYINSFHDLVSGLQTVFKVNTEELQNVLAALTKNFRNNFLNKLRTKTQPLFKKILTKDWILATEKPDLLASTVSQFSEHLQHTKEPVGQELLCDIHKYVVREYITQVIKPRRKMKRETRQQVSKRMNQEAKILNNMLIDQGSASDWLLPAIHHIANIVGEKKKDKIKEYVMELCQDYPDIRKEHILAVLGLRGLGRAKRQAIIRQRYRLQESPDGGASSTLFAEIDAPTIISCF</sequence>
<dbReference type="OrthoDB" id="190098at2759"/>
<evidence type="ECO:0000256" key="1">
    <source>
        <dbReference type="ARBA" id="ARBA00009447"/>
    </source>
</evidence>
<comment type="similarity">
    <text evidence="1">Belongs to the SEC6 family.</text>
</comment>
<dbReference type="RefSeq" id="XP_013796456.2">
    <property type="nucleotide sequence ID" value="XM_013941002.2"/>
</dbReference>
<dbReference type="Pfam" id="PF06046">
    <property type="entry name" value="Sec6"/>
    <property type="match status" value="1"/>
</dbReference>
<dbReference type="GO" id="GO:0000149">
    <property type="term" value="F:SNARE binding"/>
    <property type="evidence" value="ECO:0007669"/>
    <property type="project" value="TreeGrafter"/>
</dbReference>
<protein>
    <submittedName>
        <fullName evidence="4">Exocyst complex component 3-like protein 4</fullName>
    </submittedName>
</protein>
<name>A0A8B7IC63_9AVES</name>
<accession>A0A8B7IC63</accession>
<evidence type="ECO:0000256" key="2">
    <source>
        <dbReference type="SAM" id="MobiDB-lite"/>
    </source>
</evidence>
<dbReference type="InterPro" id="IPR042532">
    <property type="entry name" value="EXOC3/Sec6_C"/>
</dbReference>
<dbReference type="CTD" id="91828"/>
<dbReference type="GO" id="GO:0051601">
    <property type="term" value="P:exocyst localization"/>
    <property type="evidence" value="ECO:0007669"/>
    <property type="project" value="TreeGrafter"/>
</dbReference>
<evidence type="ECO:0000313" key="4">
    <source>
        <dbReference type="RefSeq" id="XP_013796456.2"/>
    </source>
</evidence>